<reference evidence="7 8" key="1">
    <citation type="submission" date="2023-08" db="EMBL/GenBank/DDBJ databases">
        <title>Black Yeasts Isolated from many extreme environments.</title>
        <authorList>
            <person name="Coleine C."/>
            <person name="Stajich J.E."/>
            <person name="Selbmann L."/>
        </authorList>
    </citation>
    <scope>NUCLEOTIDE SEQUENCE [LARGE SCALE GENOMIC DNA]</scope>
    <source>
        <strain evidence="7 8">CCFEE 5885</strain>
    </source>
</reference>
<dbReference type="InterPro" id="IPR028939">
    <property type="entry name" value="P5C_Rdtase_cat_N"/>
</dbReference>
<keyword evidence="2 4" id="KW-0521">NADP</keyword>
<dbReference type="Pfam" id="PF14748">
    <property type="entry name" value="P5CR_dimer"/>
    <property type="match status" value="1"/>
</dbReference>
<dbReference type="SUPFAM" id="SSF51735">
    <property type="entry name" value="NAD(P)-binding Rossmann-fold domains"/>
    <property type="match status" value="1"/>
</dbReference>
<dbReference type="PANTHER" id="PTHR11645:SF0">
    <property type="entry name" value="PYRROLINE-5-CARBOXYLATE REDUCTASE 3"/>
    <property type="match status" value="1"/>
</dbReference>
<name>A0ABR0K637_9EURO</name>
<evidence type="ECO:0000259" key="5">
    <source>
        <dbReference type="Pfam" id="PF03807"/>
    </source>
</evidence>
<evidence type="ECO:0000313" key="8">
    <source>
        <dbReference type="Proteomes" id="UP001345013"/>
    </source>
</evidence>
<keyword evidence="4" id="KW-0641">Proline biosynthesis</keyword>
<sequence length="285" mass="30052">MTSQLRDSKLSFIGGGNMAAAMIGGLLAKDVPKQNICVSEPWDVNRDKMKAQGVRTTTSNVEASEDASLVILAVKPQVAKGVCQELANAWSERKTLPVVLSIAAGITLESLREWCKLGDGRTPHIVRVMPNTPALVGEGASGLYAGDDVTKEEKDLAAALLASVSKATEWVDKEELLDVVTGLSGSGPAYFFAMVEHLIASAVGLGLSEEQATRLAKQTCFGTGKMMIESSEDPAQLRKNVTSPNGTTDAALKSFEASGFKDIVDKAVKAATDRGGELGRTLGKQ</sequence>
<dbReference type="HAMAP" id="MF_01925">
    <property type="entry name" value="P5C_reductase"/>
    <property type="match status" value="1"/>
</dbReference>
<feature type="domain" description="Pyrroline-5-carboxylate reductase catalytic N-terminal" evidence="5">
    <location>
        <begin position="9"/>
        <end position="104"/>
    </location>
</feature>
<dbReference type="InterPro" id="IPR008927">
    <property type="entry name" value="6-PGluconate_DH-like_C_sf"/>
</dbReference>
<dbReference type="Pfam" id="PF03807">
    <property type="entry name" value="F420_oxidored"/>
    <property type="match status" value="1"/>
</dbReference>
<feature type="domain" description="Pyrroline-5-carboxylate reductase dimerisation" evidence="6">
    <location>
        <begin position="174"/>
        <end position="278"/>
    </location>
</feature>
<comment type="caution">
    <text evidence="7">The sequence shown here is derived from an EMBL/GenBank/DDBJ whole genome shotgun (WGS) entry which is preliminary data.</text>
</comment>
<gene>
    <name evidence="7" type="ORF">LTR24_006459</name>
</gene>
<keyword evidence="8" id="KW-1185">Reference proteome</keyword>
<dbReference type="PROSITE" id="PS00521">
    <property type="entry name" value="P5CR"/>
    <property type="match status" value="1"/>
</dbReference>
<dbReference type="Gene3D" id="3.40.50.720">
    <property type="entry name" value="NAD(P)-binding Rossmann-like Domain"/>
    <property type="match status" value="1"/>
</dbReference>
<keyword evidence="3 4" id="KW-0560">Oxidoreductase</keyword>
<dbReference type="Gene3D" id="1.10.3730.10">
    <property type="entry name" value="ProC C-terminal domain-like"/>
    <property type="match status" value="1"/>
</dbReference>
<organism evidence="7 8">
    <name type="scientific">Lithohypha guttulata</name>
    <dbReference type="NCBI Taxonomy" id="1690604"/>
    <lineage>
        <taxon>Eukaryota</taxon>
        <taxon>Fungi</taxon>
        <taxon>Dikarya</taxon>
        <taxon>Ascomycota</taxon>
        <taxon>Pezizomycotina</taxon>
        <taxon>Eurotiomycetes</taxon>
        <taxon>Chaetothyriomycetidae</taxon>
        <taxon>Chaetothyriales</taxon>
        <taxon>Trichomeriaceae</taxon>
        <taxon>Lithohypha</taxon>
    </lineage>
</organism>
<dbReference type="PIRSF" id="PIRSF000193">
    <property type="entry name" value="Pyrrol-5-carb_rd"/>
    <property type="match status" value="1"/>
</dbReference>
<dbReference type="InterPro" id="IPR036291">
    <property type="entry name" value="NAD(P)-bd_dom_sf"/>
</dbReference>
<evidence type="ECO:0000259" key="6">
    <source>
        <dbReference type="Pfam" id="PF14748"/>
    </source>
</evidence>
<keyword evidence="4" id="KW-0028">Amino-acid biosynthesis</keyword>
<evidence type="ECO:0000256" key="1">
    <source>
        <dbReference type="ARBA" id="ARBA00005525"/>
    </source>
</evidence>
<proteinExistence type="inferred from homology"/>
<dbReference type="SUPFAM" id="SSF48179">
    <property type="entry name" value="6-phosphogluconate dehydrogenase C-terminal domain-like"/>
    <property type="match status" value="1"/>
</dbReference>
<dbReference type="EMBL" id="JAVRRG010000083">
    <property type="protein sequence ID" value="KAK5087749.1"/>
    <property type="molecule type" value="Genomic_DNA"/>
</dbReference>
<evidence type="ECO:0000256" key="2">
    <source>
        <dbReference type="ARBA" id="ARBA00022857"/>
    </source>
</evidence>
<dbReference type="InterPro" id="IPR053790">
    <property type="entry name" value="P5CR-like_CS"/>
</dbReference>
<dbReference type="InterPro" id="IPR029036">
    <property type="entry name" value="P5CR_dimer"/>
</dbReference>
<evidence type="ECO:0000313" key="7">
    <source>
        <dbReference type="EMBL" id="KAK5087749.1"/>
    </source>
</evidence>
<dbReference type="Proteomes" id="UP001345013">
    <property type="component" value="Unassembled WGS sequence"/>
</dbReference>
<evidence type="ECO:0000256" key="3">
    <source>
        <dbReference type="ARBA" id="ARBA00023002"/>
    </source>
</evidence>
<dbReference type="PANTHER" id="PTHR11645">
    <property type="entry name" value="PYRROLINE-5-CARBOXYLATE REDUCTASE"/>
    <property type="match status" value="1"/>
</dbReference>
<dbReference type="InterPro" id="IPR000304">
    <property type="entry name" value="Pyrroline-COOH_reductase"/>
</dbReference>
<dbReference type="EC" id="1.5.1.2" evidence="4"/>
<dbReference type="NCBIfam" id="TIGR00112">
    <property type="entry name" value="proC"/>
    <property type="match status" value="1"/>
</dbReference>
<accession>A0ABR0K637</accession>
<protein>
    <recommendedName>
        <fullName evidence="4">Pyrroline-5-carboxylate reductase</fullName>
        <ecNumber evidence="4">1.5.1.2</ecNumber>
    </recommendedName>
</protein>
<comment type="similarity">
    <text evidence="1 4">Belongs to the pyrroline-5-carboxylate reductase family.</text>
</comment>
<comment type="pathway">
    <text evidence="4">Amino-acid biosynthesis; L-proline biosynthesis; L-proline from L-glutamate 5-semialdehyde: step 1/1.</text>
</comment>
<evidence type="ECO:0000256" key="4">
    <source>
        <dbReference type="RuleBase" id="RU003903"/>
    </source>
</evidence>
<comment type="catalytic activity">
    <reaction evidence="4">
        <text>L-proline + NADP(+) = (S)-1-pyrroline-5-carboxylate + NADPH + 2 H(+)</text>
        <dbReference type="Rhea" id="RHEA:14109"/>
        <dbReference type="ChEBI" id="CHEBI:15378"/>
        <dbReference type="ChEBI" id="CHEBI:17388"/>
        <dbReference type="ChEBI" id="CHEBI:57783"/>
        <dbReference type="ChEBI" id="CHEBI:58349"/>
        <dbReference type="ChEBI" id="CHEBI:60039"/>
        <dbReference type="EC" id="1.5.1.2"/>
    </reaction>
</comment>